<reference evidence="2" key="2">
    <citation type="submission" date="2020-11" db="EMBL/GenBank/DDBJ databases">
        <authorList>
            <person name="McCartney M.A."/>
            <person name="Auch B."/>
            <person name="Kono T."/>
            <person name="Mallez S."/>
            <person name="Becker A."/>
            <person name="Gohl D.M."/>
            <person name="Silverstein K.A.T."/>
            <person name="Koren S."/>
            <person name="Bechman K.B."/>
            <person name="Herman A."/>
            <person name="Abrahante J.E."/>
            <person name="Garbe J."/>
        </authorList>
    </citation>
    <scope>NUCLEOTIDE SEQUENCE</scope>
    <source>
        <strain evidence="2">Duluth1</strain>
        <tissue evidence="2">Whole animal</tissue>
    </source>
</reference>
<keyword evidence="3" id="KW-1185">Reference proteome</keyword>
<evidence type="ECO:0000313" key="3">
    <source>
        <dbReference type="Proteomes" id="UP000828390"/>
    </source>
</evidence>
<proteinExistence type="predicted"/>
<protein>
    <recommendedName>
        <fullName evidence="1">Mitogen-activated protein kinase kinase kinase N-terminal domain-containing protein</fullName>
    </recommendedName>
</protein>
<sequence length="259" mass="29397">MSCRRFQNLFREARERASKALGFAKLLRKDLEIAADFNIAVSMAELLQKLKESGHVNVVPQISMMRTEYLMFIPSTIADQRHHIIQLLNVTCGREDVSGNTDFSNRDNLPAYLLMVRCGSRAECPQWEGPHIDVEPTAETAIALSHIRVESLLLVVIHSSQLASQRKEFETMMGGAVELVNEQTSCHQMIVESLHDLKESAITLRDKVSTVIGNMEKNWNCDAEMQDHEKKHILKLYRETMLRAYEFGFEVGSCTGKPC</sequence>
<accession>A0A9D4D5Q9</accession>
<dbReference type="GO" id="GO:0000165">
    <property type="term" value="P:MAPK cascade"/>
    <property type="evidence" value="ECO:0007669"/>
    <property type="project" value="InterPro"/>
</dbReference>
<dbReference type="EMBL" id="JAIWYP010000011">
    <property type="protein sequence ID" value="KAH3738530.1"/>
    <property type="molecule type" value="Genomic_DNA"/>
</dbReference>
<evidence type="ECO:0000259" key="1">
    <source>
        <dbReference type="Pfam" id="PF19431"/>
    </source>
</evidence>
<name>A0A9D4D5Q9_DREPO</name>
<feature type="domain" description="Mitogen-activated protein kinase kinase kinase N-terminal" evidence="1">
    <location>
        <begin position="4"/>
        <end position="250"/>
    </location>
</feature>
<comment type="caution">
    <text evidence="2">The sequence shown here is derived from an EMBL/GenBank/DDBJ whole genome shotgun (WGS) entry which is preliminary data.</text>
</comment>
<dbReference type="AlphaFoldDB" id="A0A9D4D5Q9"/>
<organism evidence="2 3">
    <name type="scientific">Dreissena polymorpha</name>
    <name type="common">Zebra mussel</name>
    <name type="synonym">Mytilus polymorpha</name>
    <dbReference type="NCBI Taxonomy" id="45954"/>
    <lineage>
        <taxon>Eukaryota</taxon>
        <taxon>Metazoa</taxon>
        <taxon>Spiralia</taxon>
        <taxon>Lophotrochozoa</taxon>
        <taxon>Mollusca</taxon>
        <taxon>Bivalvia</taxon>
        <taxon>Autobranchia</taxon>
        <taxon>Heteroconchia</taxon>
        <taxon>Euheterodonta</taxon>
        <taxon>Imparidentia</taxon>
        <taxon>Neoheterodontei</taxon>
        <taxon>Myida</taxon>
        <taxon>Dreissenoidea</taxon>
        <taxon>Dreissenidae</taxon>
        <taxon>Dreissena</taxon>
    </lineage>
</organism>
<gene>
    <name evidence="2" type="ORF">DPMN_045167</name>
</gene>
<evidence type="ECO:0000313" key="2">
    <source>
        <dbReference type="EMBL" id="KAH3738530.1"/>
    </source>
</evidence>
<reference evidence="2" key="1">
    <citation type="journal article" date="2019" name="bioRxiv">
        <title>The Genome of the Zebra Mussel, Dreissena polymorpha: A Resource for Invasive Species Research.</title>
        <authorList>
            <person name="McCartney M.A."/>
            <person name="Auch B."/>
            <person name="Kono T."/>
            <person name="Mallez S."/>
            <person name="Zhang Y."/>
            <person name="Obille A."/>
            <person name="Becker A."/>
            <person name="Abrahante J.E."/>
            <person name="Garbe J."/>
            <person name="Badalamenti J.P."/>
            <person name="Herman A."/>
            <person name="Mangelson H."/>
            <person name="Liachko I."/>
            <person name="Sullivan S."/>
            <person name="Sone E.D."/>
            <person name="Koren S."/>
            <person name="Silverstein K.A.T."/>
            <person name="Beckman K.B."/>
            <person name="Gohl D.M."/>
        </authorList>
    </citation>
    <scope>NUCLEOTIDE SEQUENCE</scope>
    <source>
        <strain evidence="2">Duluth1</strain>
        <tissue evidence="2">Whole animal</tissue>
    </source>
</reference>
<dbReference type="InterPro" id="IPR045801">
    <property type="entry name" value="MEKK4_N"/>
</dbReference>
<dbReference type="Proteomes" id="UP000828390">
    <property type="component" value="Unassembled WGS sequence"/>
</dbReference>
<dbReference type="Pfam" id="PF19431">
    <property type="entry name" value="MEKK4_N"/>
    <property type="match status" value="1"/>
</dbReference>